<evidence type="ECO:0000313" key="1">
    <source>
        <dbReference type="EMBL" id="MBA0828031.1"/>
    </source>
</evidence>
<name>A0A7J9J0W6_9ROSI</name>
<dbReference type="Proteomes" id="UP000593575">
    <property type="component" value="Unassembled WGS sequence"/>
</dbReference>
<accession>A0A7J9J0W6</accession>
<evidence type="ECO:0008006" key="3">
    <source>
        <dbReference type="Google" id="ProtNLM"/>
    </source>
</evidence>
<gene>
    <name evidence="1" type="ORF">Goarm_012757</name>
</gene>
<reference evidence="1 2" key="1">
    <citation type="journal article" date="2019" name="Genome Biol. Evol.">
        <title>Insights into the evolution of the New World diploid cottons (Gossypium, subgenus Houzingenia) based on genome sequencing.</title>
        <authorList>
            <person name="Grover C.E."/>
            <person name="Arick M.A. 2nd"/>
            <person name="Thrash A."/>
            <person name="Conover J.L."/>
            <person name="Sanders W.S."/>
            <person name="Peterson D.G."/>
            <person name="Frelichowski J.E."/>
            <person name="Scheffler J.A."/>
            <person name="Scheffler B.E."/>
            <person name="Wendel J.F."/>
        </authorList>
    </citation>
    <scope>NUCLEOTIDE SEQUENCE [LARGE SCALE GENOMIC DNA]</scope>
    <source>
        <strain evidence="1">6</strain>
        <tissue evidence="1">Leaf</tissue>
    </source>
</reference>
<evidence type="ECO:0000313" key="2">
    <source>
        <dbReference type="Proteomes" id="UP000593575"/>
    </source>
</evidence>
<organism evidence="1 2">
    <name type="scientific">Gossypium armourianum</name>
    <dbReference type="NCBI Taxonomy" id="34283"/>
    <lineage>
        <taxon>Eukaryota</taxon>
        <taxon>Viridiplantae</taxon>
        <taxon>Streptophyta</taxon>
        <taxon>Embryophyta</taxon>
        <taxon>Tracheophyta</taxon>
        <taxon>Spermatophyta</taxon>
        <taxon>Magnoliopsida</taxon>
        <taxon>eudicotyledons</taxon>
        <taxon>Gunneridae</taxon>
        <taxon>Pentapetalae</taxon>
        <taxon>rosids</taxon>
        <taxon>malvids</taxon>
        <taxon>Malvales</taxon>
        <taxon>Malvaceae</taxon>
        <taxon>Malvoideae</taxon>
        <taxon>Gossypium</taxon>
    </lineage>
</organism>
<dbReference type="EMBL" id="JABFAE010000005">
    <property type="protein sequence ID" value="MBA0828031.1"/>
    <property type="molecule type" value="Genomic_DNA"/>
</dbReference>
<sequence length="223" mass="25144">MENVDSLRKSFKDMLMEKNTLILRLEDEFELEVGNRGHFGHIVMVVNVNKPLIPYVGIDGRAQVIKYEGLLVICYGCGCYGHSQATCSKGDASTAKGNKVVVEQHTGFEAYDEGKLICNTRCMPTGVNLCKIIAEKPGEWFRRNLEQDKKKGISLRDIKKKDFKVRKRLESIHIANNHVIEWVDSMSRELEAYGMGGPSVGECNKKNENLMEGLVPSSFVKWS</sequence>
<protein>
    <recommendedName>
        <fullName evidence="3">CCHC-type domain-containing protein</fullName>
    </recommendedName>
</protein>
<dbReference type="AlphaFoldDB" id="A0A7J9J0W6"/>
<keyword evidence="2" id="KW-1185">Reference proteome</keyword>
<proteinExistence type="predicted"/>
<comment type="caution">
    <text evidence="1">The sequence shown here is derived from an EMBL/GenBank/DDBJ whole genome shotgun (WGS) entry which is preliminary data.</text>
</comment>